<dbReference type="GO" id="GO:0046464">
    <property type="term" value="P:acylglycerol catabolic process"/>
    <property type="evidence" value="ECO:0007669"/>
    <property type="project" value="TreeGrafter"/>
</dbReference>
<sequence>TIVVLHHSTGSLGWLPFYDLLAENYTVLVPDLPGYGQSERPAWAREPRDIALILSAFILKMDLSNIHLLGFGLGGFLAAEIATFGRERLDRLILVGAAGVKPKEGEIVDQMLIDFYEYVQAGFSDLDKYTEIFGEELDQATKELWDYSREMTARISWSPYMFSRRLLPLLSEVNIPTLLLWGEHDQIVPLDCGEQYEQAIPNSTLKVLKNVGHLIELENPQLLLEAID</sequence>
<gene>
    <name evidence="2" type="ORF">METZ01_LOCUS327092</name>
</gene>
<dbReference type="SUPFAM" id="SSF53474">
    <property type="entry name" value="alpha/beta-Hydrolases"/>
    <property type="match status" value="1"/>
</dbReference>
<dbReference type="InterPro" id="IPR029058">
    <property type="entry name" value="AB_hydrolase_fold"/>
</dbReference>
<proteinExistence type="predicted"/>
<dbReference type="InterPro" id="IPR050266">
    <property type="entry name" value="AB_hydrolase_sf"/>
</dbReference>
<dbReference type="PANTHER" id="PTHR43798">
    <property type="entry name" value="MONOACYLGLYCEROL LIPASE"/>
    <property type="match status" value="1"/>
</dbReference>
<name>A0A382PNM2_9ZZZZ</name>
<dbReference type="Gene3D" id="3.40.50.1820">
    <property type="entry name" value="alpha/beta hydrolase"/>
    <property type="match status" value="1"/>
</dbReference>
<dbReference type="GO" id="GO:0016020">
    <property type="term" value="C:membrane"/>
    <property type="evidence" value="ECO:0007669"/>
    <property type="project" value="TreeGrafter"/>
</dbReference>
<feature type="non-terminal residue" evidence="2">
    <location>
        <position position="1"/>
    </location>
</feature>
<dbReference type="PRINTS" id="PR00111">
    <property type="entry name" value="ABHYDROLASE"/>
</dbReference>
<dbReference type="PANTHER" id="PTHR43798:SF33">
    <property type="entry name" value="HYDROLASE, PUTATIVE (AFU_ORTHOLOGUE AFUA_2G14860)-RELATED"/>
    <property type="match status" value="1"/>
</dbReference>
<dbReference type="AlphaFoldDB" id="A0A382PNM2"/>
<dbReference type="GO" id="GO:0047372">
    <property type="term" value="F:monoacylglycerol lipase activity"/>
    <property type="evidence" value="ECO:0007669"/>
    <property type="project" value="TreeGrafter"/>
</dbReference>
<protein>
    <recommendedName>
        <fullName evidence="1">AB hydrolase-1 domain-containing protein</fullName>
    </recommendedName>
</protein>
<dbReference type="InterPro" id="IPR000073">
    <property type="entry name" value="AB_hydrolase_1"/>
</dbReference>
<reference evidence="2" key="1">
    <citation type="submission" date="2018-05" db="EMBL/GenBank/DDBJ databases">
        <authorList>
            <person name="Lanie J.A."/>
            <person name="Ng W.-L."/>
            <person name="Kazmierczak K.M."/>
            <person name="Andrzejewski T.M."/>
            <person name="Davidsen T.M."/>
            <person name="Wayne K.J."/>
            <person name="Tettelin H."/>
            <person name="Glass J.I."/>
            <person name="Rusch D."/>
            <person name="Podicherti R."/>
            <person name="Tsui H.-C.T."/>
            <person name="Winkler M.E."/>
        </authorList>
    </citation>
    <scope>NUCLEOTIDE SEQUENCE</scope>
</reference>
<evidence type="ECO:0000313" key="2">
    <source>
        <dbReference type="EMBL" id="SVC74238.1"/>
    </source>
</evidence>
<feature type="domain" description="AB hydrolase-1" evidence="1">
    <location>
        <begin position="3"/>
        <end position="225"/>
    </location>
</feature>
<dbReference type="EMBL" id="UINC01108266">
    <property type="protein sequence ID" value="SVC74238.1"/>
    <property type="molecule type" value="Genomic_DNA"/>
</dbReference>
<organism evidence="2">
    <name type="scientific">marine metagenome</name>
    <dbReference type="NCBI Taxonomy" id="408172"/>
    <lineage>
        <taxon>unclassified sequences</taxon>
        <taxon>metagenomes</taxon>
        <taxon>ecological metagenomes</taxon>
    </lineage>
</organism>
<accession>A0A382PNM2</accession>
<evidence type="ECO:0000259" key="1">
    <source>
        <dbReference type="Pfam" id="PF12697"/>
    </source>
</evidence>
<dbReference type="Pfam" id="PF12697">
    <property type="entry name" value="Abhydrolase_6"/>
    <property type="match status" value="1"/>
</dbReference>